<evidence type="ECO:0000313" key="1">
    <source>
        <dbReference type="EMBL" id="JAD78031.1"/>
    </source>
</evidence>
<sequence length="85" mass="10345">MRRKLRRVLTTMEQSMSLVIWLHSWRDWTLNFLRLYSALIHTQKIMFRGSEMNPCFWLLHRMFKITLKGLGTSRLLLRLHCVVLN</sequence>
<dbReference type="AlphaFoldDB" id="A0A0A9CR33"/>
<reference evidence="1" key="2">
    <citation type="journal article" date="2015" name="Data Brief">
        <title>Shoot transcriptome of the giant reed, Arundo donax.</title>
        <authorList>
            <person name="Barrero R.A."/>
            <person name="Guerrero F.D."/>
            <person name="Moolhuijzen P."/>
            <person name="Goolsby J.A."/>
            <person name="Tidwell J."/>
            <person name="Bellgard S.E."/>
            <person name="Bellgard M.I."/>
        </authorList>
    </citation>
    <scope>NUCLEOTIDE SEQUENCE</scope>
    <source>
        <tissue evidence="1">Shoot tissue taken approximately 20 cm above the soil surface</tissue>
    </source>
</reference>
<name>A0A0A9CR33_ARUDO</name>
<proteinExistence type="predicted"/>
<dbReference type="EMBL" id="GBRH01219864">
    <property type="protein sequence ID" value="JAD78031.1"/>
    <property type="molecule type" value="Transcribed_RNA"/>
</dbReference>
<reference evidence="1" key="1">
    <citation type="submission" date="2014-09" db="EMBL/GenBank/DDBJ databases">
        <authorList>
            <person name="Magalhaes I.L.F."/>
            <person name="Oliveira U."/>
            <person name="Santos F.R."/>
            <person name="Vidigal T.H.D.A."/>
            <person name="Brescovit A.D."/>
            <person name="Santos A.J."/>
        </authorList>
    </citation>
    <scope>NUCLEOTIDE SEQUENCE</scope>
    <source>
        <tissue evidence="1">Shoot tissue taken approximately 20 cm above the soil surface</tissue>
    </source>
</reference>
<protein>
    <submittedName>
        <fullName evidence="1">Uncharacterized protein</fullName>
    </submittedName>
</protein>
<accession>A0A0A9CR33</accession>
<organism evidence="1">
    <name type="scientific">Arundo donax</name>
    <name type="common">Giant reed</name>
    <name type="synonym">Donax arundinaceus</name>
    <dbReference type="NCBI Taxonomy" id="35708"/>
    <lineage>
        <taxon>Eukaryota</taxon>
        <taxon>Viridiplantae</taxon>
        <taxon>Streptophyta</taxon>
        <taxon>Embryophyta</taxon>
        <taxon>Tracheophyta</taxon>
        <taxon>Spermatophyta</taxon>
        <taxon>Magnoliopsida</taxon>
        <taxon>Liliopsida</taxon>
        <taxon>Poales</taxon>
        <taxon>Poaceae</taxon>
        <taxon>PACMAD clade</taxon>
        <taxon>Arundinoideae</taxon>
        <taxon>Arundineae</taxon>
        <taxon>Arundo</taxon>
    </lineage>
</organism>